<evidence type="ECO:0000313" key="1">
    <source>
        <dbReference type="EMBL" id="KAJ6999240.1"/>
    </source>
</evidence>
<reference evidence="1 2" key="1">
    <citation type="journal article" date="2023" name="Mol. Ecol. Resour.">
        <title>Chromosome-level genome assembly of a triploid poplar Populus alba 'Berolinensis'.</title>
        <authorList>
            <person name="Chen S."/>
            <person name="Yu Y."/>
            <person name="Wang X."/>
            <person name="Wang S."/>
            <person name="Zhang T."/>
            <person name="Zhou Y."/>
            <person name="He R."/>
            <person name="Meng N."/>
            <person name="Wang Y."/>
            <person name="Liu W."/>
            <person name="Liu Z."/>
            <person name="Liu J."/>
            <person name="Guo Q."/>
            <person name="Huang H."/>
            <person name="Sederoff R.R."/>
            <person name="Wang G."/>
            <person name="Qu G."/>
            <person name="Chen S."/>
        </authorList>
    </citation>
    <scope>NUCLEOTIDE SEQUENCE [LARGE SCALE GENOMIC DNA]</scope>
    <source>
        <strain evidence="1">SC-2020</strain>
    </source>
</reference>
<accession>A0AAD6W4U3</accession>
<proteinExistence type="predicted"/>
<organism evidence="1 2">
    <name type="scientific">Populus alba x Populus x berolinensis</name>
    <dbReference type="NCBI Taxonomy" id="444605"/>
    <lineage>
        <taxon>Eukaryota</taxon>
        <taxon>Viridiplantae</taxon>
        <taxon>Streptophyta</taxon>
        <taxon>Embryophyta</taxon>
        <taxon>Tracheophyta</taxon>
        <taxon>Spermatophyta</taxon>
        <taxon>Magnoliopsida</taxon>
        <taxon>eudicotyledons</taxon>
        <taxon>Gunneridae</taxon>
        <taxon>Pentapetalae</taxon>
        <taxon>rosids</taxon>
        <taxon>fabids</taxon>
        <taxon>Malpighiales</taxon>
        <taxon>Salicaceae</taxon>
        <taxon>Saliceae</taxon>
        <taxon>Populus</taxon>
    </lineage>
</organism>
<evidence type="ECO:0000313" key="2">
    <source>
        <dbReference type="Proteomes" id="UP001164929"/>
    </source>
</evidence>
<dbReference type="EMBL" id="JAQIZT010000004">
    <property type="protein sequence ID" value="KAJ6999240.1"/>
    <property type="molecule type" value="Genomic_DNA"/>
</dbReference>
<protein>
    <submittedName>
        <fullName evidence="1">Uncharacterized protein</fullName>
    </submittedName>
</protein>
<comment type="caution">
    <text evidence="1">The sequence shown here is derived from an EMBL/GenBank/DDBJ whole genome shotgun (WGS) entry which is preliminary data.</text>
</comment>
<gene>
    <name evidence="1" type="ORF">NC653_010045</name>
</gene>
<dbReference type="Proteomes" id="UP001164929">
    <property type="component" value="Chromosome 4"/>
</dbReference>
<keyword evidence="2" id="KW-1185">Reference proteome</keyword>
<name>A0AAD6W4U3_9ROSI</name>
<dbReference type="AlphaFoldDB" id="A0AAD6W4U3"/>
<sequence length="88" mass="9873">MEEKTLLNSTQTLSRSHHSCSQFSNVFFSPHNLFLFMAEIGRQDSPFSVKNGCRRPPKALPPRSTFQLAYLLPSSYTHHAACSHVGHG</sequence>